<organism evidence="5 6">
    <name type="scientific">Paenibacillus mendelii</name>
    <dbReference type="NCBI Taxonomy" id="206163"/>
    <lineage>
        <taxon>Bacteria</taxon>
        <taxon>Bacillati</taxon>
        <taxon>Bacillota</taxon>
        <taxon>Bacilli</taxon>
        <taxon>Bacillales</taxon>
        <taxon>Paenibacillaceae</taxon>
        <taxon>Paenibacillus</taxon>
    </lineage>
</organism>
<dbReference type="SUPFAM" id="SSF46689">
    <property type="entry name" value="Homeodomain-like"/>
    <property type="match status" value="2"/>
</dbReference>
<gene>
    <name evidence="5" type="ORF">ACFFJ8_05760</name>
</gene>
<dbReference type="Gene3D" id="1.10.10.60">
    <property type="entry name" value="Homeodomain-like"/>
    <property type="match status" value="2"/>
</dbReference>
<name>A0ABV6J4S1_9BACL</name>
<dbReference type="Pfam" id="PF12833">
    <property type="entry name" value="HTH_18"/>
    <property type="match status" value="1"/>
</dbReference>
<dbReference type="EMBL" id="JBHLVF010000010">
    <property type="protein sequence ID" value="MFC0390874.1"/>
    <property type="molecule type" value="Genomic_DNA"/>
</dbReference>
<proteinExistence type="predicted"/>
<evidence type="ECO:0000313" key="6">
    <source>
        <dbReference type="Proteomes" id="UP001589818"/>
    </source>
</evidence>
<keyword evidence="3" id="KW-0804">Transcription</keyword>
<keyword evidence="6" id="KW-1185">Reference proteome</keyword>
<protein>
    <submittedName>
        <fullName evidence="5">Helix-turn-helix transcriptional regulator</fullName>
    </submittedName>
</protein>
<evidence type="ECO:0000256" key="3">
    <source>
        <dbReference type="ARBA" id="ARBA00023163"/>
    </source>
</evidence>
<keyword evidence="2" id="KW-0238">DNA-binding</keyword>
<evidence type="ECO:0000256" key="2">
    <source>
        <dbReference type="ARBA" id="ARBA00023125"/>
    </source>
</evidence>
<reference evidence="5 6" key="1">
    <citation type="submission" date="2024-09" db="EMBL/GenBank/DDBJ databases">
        <authorList>
            <person name="Sun Q."/>
            <person name="Mori K."/>
        </authorList>
    </citation>
    <scope>NUCLEOTIDE SEQUENCE [LARGE SCALE GENOMIC DNA]</scope>
    <source>
        <strain evidence="5 6">CCM 4839</strain>
    </source>
</reference>
<dbReference type="RefSeq" id="WP_204818438.1">
    <property type="nucleotide sequence ID" value="NZ_JANHOF010000004.1"/>
</dbReference>
<evidence type="ECO:0000313" key="5">
    <source>
        <dbReference type="EMBL" id="MFC0390874.1"/>
    </source>
</evidence>
<dbReference type="SMART" id="SM00342">
    <property type="entry name" value="HTH_ARAC"/>
    <property type="match status" value="1"/>
</dbReference>
<dbReference type="InterPro" id="IPR018060">
    <property type="entry name" value="HTH_AraC"/>
</dbReference>
<evidence type="ECO:0000256" key="1">
    <source>
        <dbReference type="ARBA" id="ARBA00023015"/>
    </source>
</evidence>
<dbReference type="PANTHER" id="PTHR43280">
    <property type="entry name" value="ARAC-FAMILY TRANSCRIPTIONAL REGULATOR"/>
    <property type="match status" value="1"/>
</dbReference>
<feature type="domain" description="HTH araC/xylS-type" evidence="4">
    <location>
        <begin position="214"/>
        <end position="312"/>
    </location>
</feature>
<dbReference type="PROSITE" id="PS01124">
    <property type="entry name" value="HTH_ARAC_FAMILY_2"/>
    <property type="match status" value="1"/>
</dbReference>
<dbReference type="SUPFAM" id="SSF51215">
    <property type="entry name" value="Regulatory protein AraC"/>
    <property type="match status" value="1"/>
</dbReference>
<dbReference type="Proteomes" id="UP001589818">
    <property type="component" value="Unassembled WGS sequence"/>
</dbReference>
<sequence length="315" mass="36334">MPTFQFISPPLPHYIVSGEDVYPAGGEHPSRNRIAVFDLIVVTGGTLYISEGEEQWQVEGGHCLVLRPDRYHYPTRPCREETHFYWLHFSTCGTWGEVLEPGMHVINGDEEEDADGTIPEHAMDDESADALDHLPSIASTEFSQMDAFSIYVPRHVKLRNPDAVYKLLERIALLDQTSSAATKWEQQIRFQELLMILKDERGDELVTPQIAVAERAAAFLRTRYRVPVSYAELAEELHFHPNYISRCMKRVYGCTPLEYVTRYRIEQAKRLLIHTNDAIGKVAEEAGFASFPFFVRSFAKHTGFRPREFRKHYRR</sequence>
<comment type="caution">
    <text evidence="5">The sequence shown here is derived from an EMBL/GenBank/DDBJ whole genome shotgun (WGS) entry which is preliminary data.</text>
</comment>
<keyword evidence="1" id="KW-0805">Transcription regulation</keyword>
<dbReference type="InterPro" id="IPR009057">
    <property type="entry name" value="Homeodomain-like_sf"/>
</dbReference>
<evidence type="ECO:0000259" key="4">
    <source>
        <dbReference type="PROSITE" id="PS01124"/>
    </source>
</evidence>
<dbReference type="PANTHER" id="PTHR43280:SF28">
    <property type="entry name" value="HTH-TYPE TRANSCRIPTIONAL ACTIVATOR RHAS"/>
    <property type="match status" value="1"/>
</dbReference>
<dbReference type="InterPro" id="IPR037923">
    <property type="entry name" value="HTH-like"/>
</dbReference>
<accession>A0ABV6J4S1</accession>